<reference evidence="2 3" key="1">
    <citation type="journal article" date="2015" name="Parasit. Vectors">
        <title>Draft genome of the scabies mite.</title>
        <authorList>
            <person name="Rider S.D.Jr."/>
            <person name="Morgan M.S."/>
            <person name="Arlian L.G."/>
        </authorList>
    </citation>
    <scope>NUCLEOTIDE SEQUENCE [LARGE SCALE GENOMIC DNA]</scope>
    <source>
        <strain evidence="2">Arlian Lab</strain>
    </source>
</reference>
<name>A0A132A102_SARSC</name>
<feature type="compositionally biased region" description="Basic and acidic residues" evidence="1">
    <location>
        <begin position="54"/>
        <end position="71"/>
    </location>
</feature>
<evidence type="ECO:0000313" key="3">
    <source>
        <dbReference type="Proteomes" id="UP000616769"/>
    </source>
</evidence>
<comment type="caution">
    <text evidence="2">The sequence shown here is derived from an EMBL/GenBank/DDBJ whole genome shotgun (WGS) entry which is preliminary data.</text>
</comment>
<feature type="non-terminal residue" evidence="2">
    <location>
        <position position="1"/>
    </location>
</feature>
<feature type="non-terminal residue" evidence="2">
    <location>
        <position position="71"/>
    </location>
</feature>
<sequence length="71" mass="8230">EEQEEVPKTESTVEVETKRKIKLTKRKDSKPTLVEVGDKDKTESVTTENSEEIVEMKRPGDEDRQKPIDEE</sequence>
<organism evidence="2 3">
    <name type="scientific">Sarcoptes scabiei</name>
    <name type="common">Itch mite</name>
    <name type="synonym">Acarus scabiei</name>
    <dbReference type="NCBI Taxonomy" id="52283"/>
    <lineage>
        <taxon>Eukaryota</taxon>
        <taxon>Metazoa</taxon>
        <taxon>Ecdysozoa</taxon>
        <taxon>Arthropoda</taxon>
        <taxon>Chelicerata</taxon>
        <taxon>Arachnida</taxon>
        <taxon>Acari</taxon>
        <taxon>Acariformes</taxon>
        <taxon>Sarcoptiformes</taxon>
        <taxon>Astigmata</taxon>
        <taxon>Psoroptidia</taxon>
        <taxon>Sarcoptoidea</taxon>
        <taxon>Sarcoptidae</taxon>
        <taxon>Sarcoptinae</taxon>
        <taxon>Sarcoptes</taxon>
    </lineage>
</organism>
<dbReference type="VEuPathDB" id="VectorBase:SSCA005141"/>
<dbReference type="Proteomes" id="UP000616769">
    <property type="component" value="Unassembled WGS sequence"/>
</dbReference>
<proteinExistence type="predicted"/>
<protein>
    <submittedName>
        <fullName evidence="2">Uncharacterized protein</fullName>
    </submittedName>
</protein>
<evidence type="ECO:0000256" key="1">
    <source>
        <dbReference type="SAM" id="MobiDB-lite"/>
    </source>
</evidence>
<feature type="region of interest" description="Disordered" evidence="1">
    <location>
        <begin position="33"/>
        <end position="71"/>
    </location>
</feature>
<dbReference type="AlphaFoldDB" id="A0A132A102"/>
<gene>
    <name evidence="2" type="ORF">QR98_0026780</name>
</gene>
<dbReference type="OrthoDB" id="6426872at2759"/>
<accession>A0A132A102</accession>
<evidence type="ECO:0000313" key="2">
    <source>
        <dbReference type="EMBL" id="KPM04235.1"/>
    </source>
</evidence>
<dbReference type="EMBL" id="JXLN01007865">
    <property type="protein sequence ID" value="KPM04235.1"/>
    <property type="molecule type" value="Genomic_DNA"/>
</dbReference>